<sequence length="450" mass="49022">MNSRVQDMSDPFLSPIFDEADPSRAVLGVIGLGYVGLPLAAAFALRGRRVIGYDLNAERVARIRAGIDETGEVARVDLQRALDCGLVPTADPDKLAEARIIMVCVPTPITRDRRPDLGPLLAACAILGPRLARGKVVIFESTVYPGVTEDVCGPALAEASGLVVGQDILLGYSPERVNPGDKAHRVETMVKVVAGQGEAVTRALGQLYGELNGDQIHYAPSIQVAEAAKAIENAQRDINIAFVNEVALICERIGLSVHDVLDAARTKWNFLDFKPGLVGGHCIGVDPYYLSYLSQSIGHEPDVILAGRRLNDHMADEVADRIAFRFREVSQPVRRPSALVLGAAFKEDVPDLRNSRTPQLVRRLCRHGFQVEVHDPWFDPKDLARAQDLTATAWPGKAFDLVVIAVGHRAFLERSPEALLALVSPGGMIADPKGLYRNVRWSSPVNYWTL</sequence>
<dbReference type="Proteomes" id="UP000005258">
    <property type="component" value="Chromosome"/>
</dbReference>
<proteinExistence type="inferred from homology"/>
<dbReference type="PIRSF" id="PIRSF500136">
    <property type="entry name" value="UDP_ManNAc_DH"/>
    <property type="match status" value="1"/>
</dbReference>
<evidence type="ECO:0000259" key="6">
    <source>
        <dbReference type="SMART" id="SM00984"/>
    </source>
</evidence>
<dbReference type="Gene3D" id="3.40.50.720">
    <property type="entry name" value="NAD(P)-binding Rossmann-like Domain"/>
    <property type="match status" value="2"/>
</dbReference>
<name>I3TIG1_TISMK</name>
<keyword evidence="8" id="KW-1185">Reference proteome</keyword>
<feature type="domain" description="UDP-glucose/GDP-mannose dehydrogenase C-terminal" evidence="6">
    <location>
        <begin position="339"/>
        <end position="438"/>
    </location>
</feature>
<evidence type="ECO:0000256" key="3">
    <source>
        <dbReference type="ARBA" id="ARBA00023027"/>
    </source>
</evidence>
<dbReference type="Pfam" id="PF03720">
    <property type="entry name" value="UDPG_MGDP_dh_C"/>
    <property type="match status" value="1"/>
</dbReference>
<accession>I3TIG1</accession>
<dbReference type="eggNOG" id="COG0677">
    <property type="taxonomic scope" value="Bacteria"/>
</dbReference>
<comment type="similarity">
    <text evidence="1 4">Belongs to the UDP-glucose/GDP-mannose dehydrogenase family.</text>
</comment>
<evidence type="ECO:0000313" key="8">
    <source>
        <dbReference type="Proteomes" id="UP000005258"/>
    </source>
</evidence>
<dbReference type="HOGENOM" id="CLU_023810_3_1_5"/>
<dbReference type="InterPro" id="IPR014027">
    <property type="entry name" value="UDP-Glc/GDP-Man_DH_C"/>
</dbReference>
<evidence type="ECO:0000313" key="7">
    <source>
        <dbReference type="EMBL" id="AFK52549.1"/>
    </source>
</evidence>
<dbReference type="SUPFAM" id="SSF51735">
    <property type="entry name" value="NAD(P)-binding Rossmann-fold domains"/>
    <property type="match status" value="1"/>
</dbReference>
<dbReference type="GO" id="GO:0016616">
    <property type="term" value="F:oxidoreductase activity, acting on the CH-OH group of donors, NAD or NADP as acceptor"/>
    <property type="evidence" value="ECO:0007669"/>
    <property type="project" value="InterPro"/>
</dbReference>
<evidence type="ECO:0000256" key="2">
    <source>
        <dbReference type="ARBA" id="ARBA00023002"/>
    </source>
</evidence>
<organism evidence="7 8">
    <name type="scientific">Tistrella mobilis (strain KA081020-065)</name>
    <dbReference type="NCBI Taxonomy" id="1110502"/>
    <lineage>
        <taxon>Bacteria</taxon>
        <taxon>Pseudomonadati</taxon>
        <taxon>Pseudomonadota</taxon>
        <taxon>Alphaproteobacteria</taxon>
        <taxon>Geminicoccales</taxon>
        <taxon>Geminicoccaceae</taxon>
        <taxon>Tistrella</taxon>
    </lineage>
</organism>
<dbReference type="InterPro" id="IPR008927">
    <property type="entry name" value="6-PGluconate_DH-like_C_sf"/>
</dbReference>
<dbReference type="SUPFAM" id="SSF48179">
    <property type="entry name" value="6-phosphogluconate dehydrogenase C-terminal domain-like"/>
    <property type="match status" value="1"/>
</dbReference>
<dbReference type="EMBL" id="CP003236">
    <property type="protein sequence ID" value="AFK52549.1"/>
    <property type="molecule type" value="Genomic_DNA"/>
</dbReference>
<dbReference type="KEGG" id="tmo:TMO_0710"/>
<dbReference type="SUPFAM" id="SSF52413">
    <property type="entry name" value="UDP-glucose/GDP-mannose dehydrogenase C-terminal domain"/>
    <property type="match status" value="1"/>
</dbReference>
<dbReference type="RefSeq" id="WP_014744229.1">
    <property type="nucleotide sequence ID" value="NC_017956.1"/>
</dbReference>
<evidence type="ECO:0000256" key="4">
    <source>
        <dbReference type="PIRNR" id="PIRNR000124"/>
    </source>
</evidence>
<dbReference type="Pfam" id="PF00984">
    <property type="entry name" value="UDPG_MGDP_dh"/>
    <property type="match status" value="1"/>
</dbReference>
<feature type="transmembrane region" description="Helical" evidence="5">
    <location>
        <begin position="25"/>
        <end position="45"/>
    </location>
</feature>
<dbReference type="InterPro" id="IPR028359">
    <property type="entry name" value="UDP_ManNAc/GlcNAc_DH"/>
</dbReference>
<dbReference type="PANTHER" id="PTHR43491:SF2">
    <property type="entry name" value="UDP-N-ACETYL-D-MANNOSAMINE DEHYDROGENASE"/>
    <property type="match status" value="1"/>
</dbReference>
<dbReference type="GO" id="GO:0051287">
    <property type="term" value="F:NAD binding"/>
    <property type="evidence" value="ECO:0007669"/>
    <property type="project" value="InterPro"/>
</dbReference>
<gene>
    <name evidence="7" type="primary">capL</name>
    <name evidence="7" type="ordered locus">TMO_0710</name>
</gene>
<keyword evidence="2" id="KW-0560">Oxidoreductase</keyword>
<dbReference type="InterPro" id="IPR036291">
    <property type="entry name" value="NAD(P)-bd_dom_sf"/>
</dbReference>
<dbReference type="STRING" id="1110502.TMO_0710"/>
<protein>
    <submittedName>
        <fullName evidence="7">UDP-N-acetyl-D-mannosaminuronate dehydrogenase</fullName>
    </submittedName>
</protein>
<dbReference type="GO" id="GO:0016628">
    <property type="term" value="F:oxidoreductase activity, acting on the CH-CH group of donors, NAD or NADP as acceptor"/>
    <property type="evidence" value="ECO:0007669"/>
    <property type="project" value="InterPro"/>
</dbReference>
<dbReference type="Pfam" id="PF03721">
    <property type="entry name" value="UDPG_MGDP_dh_N"/>
    <property type="match status" value="1"/>
</dbReference>
<dbReference type="NCBIfam" id="TIGR03026">
    <property type="entry name" value="NDP-sugDHase"/>
    <property type="match status" value="1"/>
</dbReference>
<dbReference type="GO" id="GO:0000271">
    <property type="term" value="P:polysaccharide biosynthetic process"/>
    <property type="evidence" value="ECO:0007669"/>
    <property type="project" value="InterPro"/>
</dbReference>
<dbReference type="PIRSF" id="PIRSF000124">
    <property type="entry name" value="UDPglc_GDPman_dh"/>
    <property type="match status" value="1"/>
</dbReference>
<reference evidence="7 8" key="1">
    <citation type="journal article" date="2012" name="J. Am. Chem. Soc.">
        <title>Bacterial biosynthesis and maturation of the didemnin anti-cancer agents.</title>
        <authorList>
            <person name="Xu Y."/>
            <person name="Kersten R.D."/>
            <person name="Nam S.J."/>
            <person name="Lu L."/>
            <person name="Al-Suwailem A.M."/>
            <person name="Zheng H."/>
            <person name="Fenical W."/>
            <person name="Dorrestein P.C."/>
            <person name="Moore B.S."/>
            <person name="Qian P.Y."/>
        </authorList>
    </citation>
    <scope>NUCLEOTIDE SEQUENCE [LARGE SCALE GENOMIC DNA]</scope>
    <source>
        <strain evidence="7 8">KA081020-065</strain>
    </source>
</reference>
<dbReference type="InterPro" id="IPR014026">
    <property type="entry name" value="UDP-Glc/GDP-Man_DH_dimer"/>
</dbReference>
<keyword evidence="5" id="KW-0472">Membrane</keyword>
<dbReference type="InterPro" id="IPR001732">
    <property type="entry name" value="UDP-Glc/GDP-Man_DH_N"/>
</dbReference>
<evidence type="ECO:0000256" key="1">
    <source>
        <dbReference type="ARBA" id="ARBA00006601"/>
    </source>
</evidence>
<keyword evidence="3" id="KW-0520">NAD</keyword>
<evidence type="ECO:0000256" key="5">
    <source>
        <dbReference type="SAM" id="Phobius"/>
    </source>
</evidence>
<dbReference type="PANTHER" id="PTHR43491">
    <property type="entry name" value="UDP-N-ACETYL-D-MANNOSAMINE DEHYDROGENASE"/>
    <property type="match status" value="1"/>
</dbReference>
<dbReference type="SMART" id="SM00984">
    <property type="entry name" value="UDPG_MGDP_dh_C"/>
    <property type="match status" value="1"/>
</dbReference>
<keyword evidence="5" id="KW-0812">Transmembrane</keyword>
<dbReference type="InterPro" id="IPR036220">
    <property type="entry name" value="UDP-Glc/GDP-Man_DH_C_sf"/>
</dbReference>
<keyword evidence="5" id="KW-1133">Transmembrane helix</keyword>
<dbReference type="AlphaFoldDB" id="I3TIG1"/>
<dbReference type="PATRIC" id="fig|1110502.3.peg.734"/>
<dbReference type="InterPro" id="IPR017476">
    <property type="entry name" value="UDP-Glc/GDP-Man"/>
</dbReference>